<organism evidence="2 3">
    <name type="scientific">Winogradskyella immobilis</name>
    <dbReference type="NCBI Taxonomy" id="2816852"/>
    <lineage>
        <taxon>Bacteria</taxon>
        <taxon>Pseudomonadati</taxon>
        <taxon>Bacteroidota</taxon>
        <taxon>Flavobacteriia</taxon>
        <taxon>Flavobacteriales</taxon>
        <taxon>Flavobacteriaceae</taxon>
        <taxon>Winogradskyella</taxon>
    </lineage>
</organism>
<dbReference type="EMBL" id="JAFMPT010000008">
    <property type="protein sequence ID" value="MCC1484480.1"/>
    <property type="molecule type" value="Genomic_DNA"/>
</dbReference>
<reference evidence="2" key="2">
    <citation type="submission" date="2021-10" db="EMBL/GenBank/DDBJ databases">
        <title>Genome of Winogradskyella sp. E313.</title>
        <authorList>
            <person name="Zhou Y."/>
        </authorList>
    </citation>
    <scope>NUCLEOTIDE SEQUENCE</scope>
    <source>
        <strain evidence="2">E313</strain>
    </source>
</reference>
<dbReference type="Proteomes" id="UP000778797">
    <property type="component" value="Unassembled WGS sequence"/>
</dbReference>
<evidence type="ECO:0000313" key="3">
    <source>
        <dbReference type="Proteomes" id="UP000778797"/>
    </source>
</evidence>
<sequence length="155" mass="17534">MDSKIVKSILLEAIKSAEKTLERDIKKDEQSKKIIHYLLQFFKNLGLDTINRLLLEGKLYVKDQIKSGLRTVVLSLSNIIYSIVKLITGFLIISIGLVFGAIAFSLWLGEIVGSSALGFVIGGISWVLIMFIVIRFFINKNRIEKMIKSKININF</sequence>
<keyword evidence="1" id="KW-0812">Transmembrane</keyword>
<comment type="caution">
    <text evidence="2">The sequence shown here is derived from an EMBL/GenBank/DDBJ whole genome shotgun (WGS) entry which is preliminary data.</text>
</comment>
<dbReference type="RefSeq" id="WP_227476926.1">
    <property type="nucleotide sequence ID" value="NZ_JAFMPT010000008.1"/>
</dbReference>
<proteinExistence type="predicted"/>
<accession>A0ABS8EMN4</accession>
<feature type="transmembrane region" description="Helical" evidence="1">
    <location>
        <begin position="115"/>
        <end position="138"/>
    </location>
</feature>
<name>A0ABS8EMN4_9FLAO</name>
<evidence type="ECO:0008006" key="4">
    <source>
        <dbReference type="Google" id="ProtNLM"/>
    </source>
</evidence>
<keyword evidence="1" id="KW-1133">Transmembrane helix</keyword>
<evidence type="ECO:0000256" key="1">
    <source>
        <dbReference type="SAM" id="Phobius"/>
    </source>
</evidence>
<reference evidence="2" key="1">
    <citation type="submission" date="2021-03" db="EMBL/GenBank/DDBJ databases">
        <authorList>
            <person name="Ping X."/>
        </authorList>
    </citation>
    <scope>NUCLEOTIDE SEQUENCE</scope>
    <source>
        <strain evidence="2">E313</strain>
    </source>
</reference>
<keyword evidence="3" id="KW-1185">Reference proteome</keyword>
<gene>
    <name evidence="2" type="ORF">J1C55_07775</name>
</gene>
<protein>
    <recommendedName>
        <fullName evidence="4">Superfamily III holin-X</fullName>
    </recommendedName>
</protein>
<keyword evidence="1" id="KW-0472">Membrane</keyword>
<evidence type="ECO:0000313" key="2">
    <source>
        <dbReference type="EMBL" id="MCC1484480.1"/>
    </source>
</evidence>
<feature type="transmembrane region" description="Helical" evidence="1">
    <location>
        <begin position="86"/>
        <end position="109"/>
    </location>
</feature>